<comment type="caution">
    <text evidence="2">The sequence shown here is derived from an EMBL/GenBank/DDBJ whole genome shotgun (WGS) entry which is preliminary data.</text>
</comment>
<dbReference type="AlphaFoldDB" id="A0A4V3DDU4"/>
<accession>A0A4V3DDU4</accession>
<dbReference type="Proteomes" id="UP000295292">
    <property type="component" value="Unassembled WGS sequence"/>
</dbReference>
<keyword evidence="1" id="KW-0175">Coiled coil</keyword>
<evidence type="ECO:0000313" key="3">
    <source>
        <dbReference type="Proteomes" id="UP000295292"/>
    </source>
</evidence>
<dbReference type="PANTHER" id="PTHR30203">
    <property type="entry name" value="OUTER MEMBRANE CATION EFFLUX PROTEIN"/>
    <property type="match status" value="1"/>
</dbReference>
<dbReference type="EMBL" id="SNYV01000013">
    <property type="protein sequence ID" value="TDQ78038.1"/>
    <property type="molecule type" value="Genomic_DNA"/>
</dbReference>
<dbReference type="OrthoDB" id="9791261at2"/>
<dbReference type="SUPFAM" id="SSF56954">
    <property type="entry name" value="Outer membrane efflux proteins (OEP)"/>
    <property type="match status" value="1"/>
</dbReference>
<protein>
    <submittedName>
        <fullName evidence="2">Cobalt-zinc-cadmium efflux system outer membrane protein</fullName>
    </submittedName>
</protein>
<dbReference type="InterPro" id="IPR010131">
    <property type="entry name" value="MdtP/NodT-like"/>
</dbReference>
<name>A0A4V3DDU4_9SPHI</name>
<feature type="coiled-coil region" evidence="1">
    <location>
        <begin position="329"/>
        <end position="356"/>
    </location>
</feature>
<gene>
    <name evidence="2" type="ORF">CLV99_2015</name>
</gene>
<proteinExistence type="predicted"/>
<organism evidence="2 3">
    <name type="scientific">Sphingobacterium yanglingense</name>
    <dbReference type="NCBI Taxonomy" id="1437280"/>
    <lineage>
        <taxon>Bacteria</taxon>
        <taxon>Pseudomonadati</taxon>
        <taxon>Bacteroidota</taxon>
        <taxon>Sphingobacteriia</taxon>
        <taxon>Sphingobacteriales</taxon>
        <taxon>Sphingobacteriaceae</taxon>
        <taxon>Sphingobacterium</taxon>
    </lineage>
</organism>
<dbReference type="Gene3D" id="1.20.1600.10">
    <property type="entry name" value="Outer membrane efflux proteins (OEP)"/>
    <property type="match status" value="1"/>
</dbReference>
<dbReference type="RefSeq" id="WP_133584297.1">
    <property type="nucleotide sequence ID" value="NZ_SNYV01000013.1"/>
</dbReference>
<dbReference type="GO" id="GO:0015562">
    <property type="term" value="F:efflux transmembrane transporter activity"/>
    <property type="evidence" value="ECO:0007669"/>
    <property type="project" value="InterPro"/>
</dbReference>
<feature type="coiled-coil region" evidence="1">
    <location>
        <begin position="115"/>
        <end position="149"/>
    </location>
</feature>
<dbReference type="PANTHER" id="PTHR30203:SF23">
    <property type="entry name" value="OUTER MEMBRANE EFFLUX PROTEIN"/>
    <property type="match status" value="1"/>
</dbReference>
<reference evidence="2 3" key="1">
    <citation type="submission" date="2019-03" db="EMBL/GenBank/DDBJ databases">
        <title>Genomic Encyclopedia of Archaeal and Bacterial Type Strains, Phase II (KMG-II): from individual species to whole genera.</title>
        <authorList>
            <person name="Goeker M."/>
        </authorList>
    </citation>
    <scope>NUCLEOTIDE SEQUENCE [LARGE SCALE GENOMIC DNA]</scope>
    <source>
        <strain evidence="2 3">DSM 28353</strain>
    </source>
</reference>
<evidence type="ECO:0000256" key="1">
    <source>
        <dbReference type="SAM" id="Coils"/>
    </source>
</evidence>
<keyword evidence="3" id="KW-1185">Reference proteome</keyword>
<evidence type="ECO:0000313" key="2">
    <source>
        <dbReference type="EMBL" id="TDQ78038.1"/>
    </source>
</evidence>
<sequence length="418" mass="48875">MVRKIFLLVSLFLIKGTIYAQSYSLSDLEALFLKNNYLLLAQRYNVQRVDAEVLQEKVWNNPTLSISEINLWKNTGYEELPPIFGNYGKAQQVSIELEQLIETAGKRKKRVALKNLEKNDALLEYEELLRQLKKELRQGFYKVERLTAEEIQLQTVITLYEELQKQYASQVQKQNVSQADFYRIQSELVALQREAMALESDKLEALSALRILTQLPDLNSKDLMFDRLMTFKLSSLPKDMMTMALEQNIGLKRQENASESAEKKLVLERAMRKPDVTVQLGYDRGGNIMRDFVGLGAQIDLPIFNRNKGNIKAAQFEIEQEKSVGLSVRTELESTLMRLQSQLHSYERMLQRWDKERIMDQEKMWISYNKHLQSRQITLLEFIDFTQAYKEAQQSQAELLEDYKSTYEELQYIVGKDF</sequence>